<keyword evidence="3" id="KW-1185">Reference proteome</keyword>
<organism evidence="2 3">
    <name type="scientific">Geodermatophilus sabuli</name>
    <dbReference type="NCBI Taxonomy" id="1564158"/>
    <lineage>
        <taxon>Bacteria</taxon>
        <taxon>Bacillati</taxon>
        <taxon>Actinomycetota</taxon>
        <taxon>Actinomycetes</taxon>
        <taxon>Geodermatophilales</taxon>
        <taxon>Geodermatophilaceae</taxon>
        <taxon>Geodermatophilus</taxon>
    </lineage>
</organism>
<feature type="compositionally biased region" description="Basic and acidic residues" evidence="1">
    <location>
        <begin position="42"/>
        <end position="61"/>
    </location>
</feature>
<feature type="compositionally biased region" description="Basic and acidic residues" evidence="1">
    <location>
        <begin position="92"/>
        <end position="106"/>
    </location>
</feature>
<evidence type="ECO:0000256" key="1">
    <source>
        <dbReference type="SAM" id="MobiDB-lite"/>
    </source>
</evidence>
<dbReference type="AlphaFoldDB" id="A0A285EJW8"/>
<accession>A0A285EJW8</accession>
<sequence length="175" mass="18799">MVAPASLGDIPSFFAWRAAACCSSWLGFFDMPVPFPAGVGRTPHEHVQGPPRHESGFERGDGPAPGAGGEVRPAGRGGQQRPQRLGQCLRLPRGDDHRVLPHRRSDVPGVGRATHGSPSAIASSSASGNASCREDRQNTSRPARKLRTSAALEVRRQHTFDAHADRLVELFRSLV</sequence>
<feature type="region of interest" description="Disordered" evidence="1">
    <location>
        <begin position="40"/>
        <end position="148"/>
    </location>
</feature>
<gene>
    <name evidence="2" type="ORF">SAMN06893097_11836</name>
</gene>
<protein>
    <submittedName>
        <fullName evidence="2">Uncharacterized protein</fullName>
    </submittedName>
</protein>
<reference evidence="2 3" key="1">
    <citation type="submission" date="2017-09" db="EMBL/GenBank/DDBJ databases">
        <authorList>
            <person name="Ehlers B."/>
            <person name="Leendertz F.H."/>
        </authorList>
    </citation>
    <scope>NUCLEOTIDE SEQUENCE [LARGE SCALE GENOMIC DNA]</scope>
    <source>
        <strain evidence="2 3">DSM 46844</strain>
    </source>
</reference>
<name>A0A285EJW8_9ACTN</name>
<feature type="compositionally biased region" description="Low complexity" evidence="1">
    <location>
        <begin position="79"/>
        <end position="91"/>
    </location>
</feature>
<evidence type="ECO:0000313" key="3">
    <source>
        <dbReference type="Proteomes" id="UP000219514"/>
    </source>
</evidence>
<dbReference type="Proteomes" id="UP000219514">
    <property type="component" value="Unassembled WGS sequence"/>
</dbReference>
<dbReference type="EMBL" id="OBDO01000018">
    <property type="protein sequence ID" value="SNX99385.1"/>
    <property type="molecule type" value="Genomic_DNA"/>
</dbReference>
<feature type="compositionally biased region" description="Low complexity" evidence="1">
    <location>
        <begin position="117"/>
        <end position="131"/>
    </location>
</feature>
<evidence type="ECO:0000313" key="2">
    <source>
        <dbReference type="EMBL" id="SNX99385.1"/>
    </source>
</evidence>
<proteinExistence type="predicted"/>